<dbReference type="CDD" id="cd00586">
    <property type="entry name" value="4HBT"/>
    <property type="match status" value="1"/>
</dbReference>
<dbReference type="RefSeq" id="WP_196397862.1">
    <property type="nucleotide sequence ID" value="NZ_JADNYM010000023.1"/>
</dbReference>
<gene>
    <name evidence="1" type="ORF">IV500_16225</name>
</gene>
<reference evidence="1 2" key="1">
    <citation type="submission" date="2020-11" db="EMBL/GenBank/DDBJ databases">
        <title>Arthrobacter antarcticus sp. nov., isolated from Antarctic Soil.</title>
        <authorList>
            <person name="Li J."/>
        </authorList>
    </citation>
    <scope>NUCLEOTIDE SEQUENCE [LARGE SCALE GENOMIC DNA]</scope>
    <source>
        <strain evidence="1 2">Z1-20</strain>
    </source>
</reference>
<protein>
    <submittedName>
        <fullName evidence="1">Acyl-CoA thioesterase</fullName>
    </submittedName>
</protein>
<dbReference type="Proteomes" id="UP000655366">
    <property type="component" value="Unassembled WGS sequence"/>
</dbReference>
<accession>A0A931G6D2</accession>
<dbReference type="Gene3D" id="3.10.129.10">
    <property type="entry name" value="Hotdog Thioesterase"/>
    <property type="match status" value="1"/>
</dbReference>
<comment type="caution">
    <text evidence="1">The sequence shown here is derived from an EMBL/GenBank/DDBJ whole genome shotgun (WGS) entry which is preliminary data.</text>
</comment>
<organism evidence="1 2">
    <name type="scientific">Arthrobacter terrae</name>
    <dbReference type="NCBI Taxonomy" id="2935737"/>
    <lineage>
        <taxon>Bacteria</taxon>
        <taxon>Bacillati</taxon>
        <taxon>Actinomycetota</taxon>
        <taxon>Actinomycetes</taxon>
        <taxon>Micrococcales</taxon>
        <taxon>Micrococcaceae</taxon>
        <taxon>Arthrobacter</taxon>
    </lineage>
</organism>
<evidence type="ECO:0000313" key="2">
    <source>
        <dbReference type="Proteomes" id="UP000655366"/>
    </source>
</evidence>
<dbReference type="GO" id="GO:0047617">
    <property type="term" value="F:fatty acyl-CoA hydrolase activity"/>
    <property type="evidence" value="ECO:0007669"/>
    <property type="project" value="TreeGrafter"/>
</dbReference>
<evidence type="ECO:0000313" key="1">
    <source>
        <dbReference type="EMBL" id="MBG0740923.1"/>
    </source>
</evidence>
<dbReference type="InterPro" id="IPR050563">
    <property type="entry name" value="4-hydroxybenzoyl-CoA_TE"/>
</dbReference>
<proteinExistence type="predicted"/>
<dbReference type="AlphaFoldDB" id="A0A931G6D2"/>
<dbReference type="SUPFAM" id="SSF54637">
    <property type="entry name" value="Thioesterase/thiol ester dehydrase-isomerase"/>
    <property type="match status" value="1"/>
</dbReference>
<dbReference type="PANTHER" id="PTHR31793:SF24">
    <property type="entry name" value="LONG-CHAIN ACYL-COA THIOESTERASE FADM"/>
    <property type="match status" value="1"/>
</dbReference>
<dbReference type="InterPro" id="IPR029069">
    <property type="entry name" value="HotDog_dom_sf"/>
</dbReference>
<name>A0A931G6D2_9MICC</name>
<dbReference type="Pfam" id="PF13279">
    <property type="entry name" value="4HBT_2"/>
    <property type="match status" value="1"/>
</dbReference>
<sequence length="171" mass="18570">MATVIQIPLQIRFGDIDSYGHVNNVVYLQYLEDARVQLFHTPLGTAAGPGAGAADSFEDLVGAELFTLVGRHEIEYLVPLVFRPEPVFVNIWVTRLGGSSFDFGYTVAERDGSVIYAQASSGIVVVSRATGRPVRLSATQRHALETWLGEDVHFRRRQTAAVSAAPLGAKA</sequence>
<dbReference type="PANTHER" id="PTHR31793">
    <property type="entry name" value="4-HYDROXYBENZOYL-COA THIOESTERASE FAMILY MEMBER"/>
    <property type="match status" value="1"/>
</dbReference>
<keyword evidence="2" id="KW-1185">Reference proteome</keyword>
<dbReference type="EMBL" id="JADNYM010000023">
    <property type="protein sequence ID" value="MBG0740923.1"/>
    <property type="molecule type" value="Genomic_DNA"/>
</dbReference>